<dbReference type="EMBL" id="JAFBBO010000001">
    <property type="protein sequence ID" value="MBM7479820.1"/>
    <property type="molecule type" value="Genomic_DNA"/>
</dbReference>
<accession>A0ABS2LHC4</accession>
<dbReference type="InterPro" id="IPR036388">
    <property type="entry name" value="WH-like_DNA-bd_sf"/>
</dbReference>
<dbReference type="Pfam" id="PF21320">
    <property type="entry name" value="WHD_Rv2258c"/>
    <property type="match status" value="1"/>
</dbReference>
<dbReference type="PANTHER" id="PTHR45128:SF2">
    <property type="entry name" value="METHYLTRANSFERASE DOMAIN-CONTAINING PROTEIN"/>
    <property type="match status" value="1"/>
</dbReference>
<evidence type="ECO:0000313" key="4">
    <source>
        <dbReference type="Proteomes" id="UP000698059"/>
    </source>
</evidence>
<name>A0ABS2LHC4_9CELL</name>
<evidence type="ECO:0000256" key="1">
    <source>
        <dbReference type="SAM" id="MobiDB-lite"/>
    </source>
</evidence>
<dbReference type="SUPFAM" id="SSF46785">
    <property type="entry name" value="Winged helix' DNA-binding domain"/>
    <property type="match status" value="1"/>
</dbReference>
<evidence type="ECO:0000313" key="3">
    <source>
        <dbReference type="EMBL" id="MBM7479820.1"/>
    </source>
</evidence>
<feature type="domain" description="S-adenosylmethionine-dependent methyltransferase Rv2258c-like winged HTH" evidence="2">
    <location>
        <begin position="40"/>
        <end position="89"/>
    </location>
</feature>
<feature type="region of interest" description="Disordered" evidence="1">
    <location>
        <begin position="1"/>
        <end position="22"/>
    </location>
</feature>
<dbReference type="InterPro" id="IPR053173">
    <property type="entry name" value="SAM-binding_MTase"/>
</dbReference>
<gene>
    <name evidence="3" type="ORF">JOD49_002740</name>
</gene>
<evidence type="ECO:0000259" key="2">
    <source>
        <dbReference type="Pfam" id="PF21320"/>
    </source>
</evidence>
<dbReference type="Gene3D" id="1.10.10.10">
    <property type="entry name" value="Winged helix-like DNA-binding domain superfamily/Winged helix DNA-binding domain"/>
    <property type="match status" value="1"/>
</dbReference>
<sequence length="116" mass="11969">MVTAAPHEPPDSQGPQGPDADEFAGRLLASALGAIDVFSVYVGDRLGWYRSLADDGPATSAELAARTGTHERYAREWLEGQAVAGILTVAPGHAPSAEPTPQPDRSPQGDAPPSGP</sequence>
<dbReference type="RefSeq" id="WP_205307684.1">
    <property type="nucleotide sequence ID" value="NZ_BAAAVF010000013.1"/>
</dbReference>
<organism evidence="3 4">
    <name type="scientific">Oerskovia jenensis</name>
    <dbReference type="NCBI Taxonomy" id="162169"/>
    <lineage>
        <taxon>Bacteria</taxon>
        <taxon>Bacillati</taxon>
        <taxon>Actinomycetota</taxon>
        <taxon>Actinomycetes</taxon>
        <taxon>Micrococcales</taxon>
        <taxon>Cellulomonadaceae</taxon>
        <taxon>Oerskovia</taxon>
    </lineage>
</organism>
<keyword evidence="4" id="KW-1185">Reference proteome</keyword>
<feature type="region of interest" description="Disordered" evidence="1">
    <location>
        <begin position="89"/>
        <end position="116"/>
    </location>
</feature>
<reference evidence="3 4" key="1">
    <citation type="submission" date="2021-01" db="EMBL/GenBank/DDBJ databases">
        <title>Sequencing the genomes of 1000 actinobacteria strains.</title>
        <authorList>
            <person name="Klenk H.-P."/>
        </authorList>
    </citation>
    <scope>NUCLEOTIDE SEQUENCE [LARGE SCALE GENOMIC DNA]</scope>
    <source>
        <strain evidence="3 4">DSM 46000</strain>
    </source>
</reference>
<dbReference type="PANTHER" id="PTHR45128">
    <property type="entry name" value="METHYLTRANSFERASE TYPE 11"/>
    <property type="match status" value="1"/>
</dbReference>
<dbReference type="Proteomes" id="UP000698059">
    <property type="component" value="Unassembled WGS sequence"/>
</dbReference>
<comment type="caution">
    <text evidence="3">The sequence shown here is derived from an EMBL/GenBank/DDBJ whole genome shotgun (WGS) entry which is preliminary data.</text>
</comment>
<dbReference type="InterPro" id="IPR048711">
    <property type="entry name" value="WHD_Rv2258c"/>
</dbReference>
<proteinExistence type="predicted"/>
<protein>
    <recommendedName>
        <fullName evidence="2">S-adenosylmethionine-dependent methyltransferase Rv2258c-like winged HTH domain-containing protein</fullName>
    </recommendedName>
</protein>
<dbReference type="InterPro" id="IPR036390">
    <property type="entry name" value="WH_DNA-bd_sf"/>
</dbReference>